<protein>
    <submittedName>
        <fullName evidence="2">Uncharacterized protein</fullName>
    </submittedName>
</protein>
<feature type="transmembrane region" description="Helical" evidence="1">
    <location>
        <begin position="46"/>
        <end position="65"/>
    </location>
</feature>
<dbReference type="InterPro" id="IPR003474">
    <property type="entry name" value="Glcn_transporter"/>
</dbReference>
<dbReference type="EMBL" id="CP138333">
    <property type="protein sequence ID" value="WZX29397.1"/>
    <property type="molecule type" value="Genomic_DNA"/>
</dbReference>
<evidence type="ECO:0000256" key="1">
    <source>
        <dbReference type="SAM" id="Phobius"/>
    </source>
</evidence>
<accession>A0ABZ3CJZ3</accession>
<proteinExistence type="predicted"/>
<keyword evidence="1" id="KW-1133">Transmembrane helix</keyword>
<keyword evidence="3" id="KW-1185">Reference proteome</keyword>
<dbReference type="Pfam" id="PF02447">
    <property type="entry name" value="GntP_permease"/>
    <property type="match status" value="1"/>
</dbReference>
<organism evidence="2 3">
    <name type="scientific">Salinicoccus bachuensis</name>
    <dbReference type="NCBI Taxonomy" id="3136731"/>
    <lineage>
        <taxon>Bacteria</taxon>
        <taxon>Bacillati</taxon>
        <taxon>Bacillota</taxon>
        <taxon>Bacilli</taxon>
        <taxon>Bacillales</taxon>
        <taxon>Staphylococcaceae</taxon>
        <taxon>Salinicoccus</taxon>
    </lineage>
</organism>
<dbReference type="PANTHER" id="PTHR30354:SF11">
    <property type="entry name" value="PERMEASE"/>
    <property type="match status" value="1"/>
</dbReference>
<name>A0ABZ3CJZ3_9STAP</name>
<keyword evidence="1" id="KW-0812">Transmembrane</keyword>
<dbReference type="PANTHER" id="PTHR30354">
    <property type="entry name" value="GNT FAMILY GLUCONATE TRANSPORTER"/>
    <property type="match status" value="1"/>
</dbReference>
<dbReference type="RefSeq" id="WP_342387960.1">
    <property type="nucleotide sequence ID" value="NZ_CP138333.2"/>
</dbReference>
<gene>
    <name evidence="2" type="ORF">RQP18_12165</name>
</gene>
<dbReference type="Proteomes" id="UP001455384">
    <property type="component" value="Chromosome"/>
</dbReference>
<evidence type="ECO:0000313" key="2">
    <source>
        <dbReference type="EMBL" id="WZX29397.1"/>
    </source>
</evidence>
<reference evidence="3" key="1">
    <citation type="submission" date="2023-10" db="EMBL/GenBank/DDBJ databases">
        <title>Genome analysis and identification of Salinococcus sp. Bachu38 nov., a PGPR from the rhizosphere of Tamarix.</title>
        <authorList>
            <person name="Liang Z."/>
            <person name="Zhang X."/>
            <person name="Jia J."/>
            <person name="Chen X."/>
            <person name="Wang Y."/>
            <person name="Wang Q."/>
            <person name="Wang R."/>
        </authorList>
    </citation>
    <scope>NUCLEOTIDE SEQUENCE [LARGE SCALE GENOMIC DNA]</scope>
    <source>
        <strain evidence="3">Bachu38</strain>
    </source>
</reference>
<keyword evidence="1" id="KW-0472">Membrane</keyword>
<sequence length="92" mass="9820">MMLFILALAVLFLLILKFKLEPFIALLITSFGPALAVQIPIAEASSIIAEVGILIGLGIVFRQFLAKSGAVEKIAEGILSITGVKNPEKDCH</sequence>
<evidence type="ECO:0000313" key="3">
    <source>
        <dbReference type="Proteomes" id="UP001455384"/>
    </source>
</evidence>